<dbReference type="Proteomes" id="UP000244803">
    <property type="component" value="Chromosome 1"/>
</dbReference>
<keyword evidence="2" id="KW-0677">Repeat</keyword>
<evidence type="ECO:0000256" key="3">
    <source>
        <dbReference type="PROSITE-ProRule" id="PRU00221"/>
    </source>
</evidence>
<name>A0A976QPM1_THEOR</name>
<dbReference type="InterPro" id="IPR036322">
    <property type="entry name" value="WD40_repeat_dom_sf"/>
</dbReference>
<gene>
    <name evidence="4" type="ORF">MACJ_000129</name>
</gene>
<protein>
    <submittedName>
        <fullName evidence="4">Chromatin assembly factor 1 protein</fullName>
    </submittedName>
</protein>
<dbReference type="AlphaFoldDB" id="A0A976QPM1"/>
<dbReference type="SMART" id="SM00320">
    <property type="entry name" value="WD40"/>
    <property type="match status" value="4"/>
</dbReference>
<dbReference type="InterPro" id="IPR015943">
    <property type="entry name" value="WD40/YVTN_repeat-like_dom_sf"/>
</dbReference>
<dbReference type="PROSITE" id="PS50082">
    <property type="entry name" value="WD_REPEATS_2"/>
    <property type="match status" value="2"/>
</dbReference>
<reference evidence="4" key="1">
    <citation type="submission" date="2022-07" db="EMBL/GenBank/DDBJ databases">
        <title>Evaluation of T. orientalis genome assembly methods using nanopore sequencing and analysis of variation between genomes.</title>
        <authorList>
            <person name="Yam J."/>
            <person name="Micallef M.L."/>
            <person name="Liu M."/>
            <person name="Djordjevic S.P."/>
            <person name="Bogema D.R."/>
            <person name="Jenkins C."/>
        </authorList>
    </citation>
    <scope>NUCLEOTIDE SEQUENCE</scope>
    <source>
        <strain evidence="4">Fish Creek</strain>
    </source>
</reference>
<evidence type="ECO:0000256" key="1">
    <source>
        <dbReference type="ARBA" id="ARBA00022574"/>
    </source>
</evidence>
<dbReference type="SUPFAM" id="SSF50978">
    <property type="entry name" value="WD40 repeat-like"/>
    <property type="match status" value="1"/>
</dbReference>
<evidence type="ECO:0000313" key="4">
    <source>
        <dbReference type="EMBL" id="UKJ87689.2"/>
    </source>
</evidence>
<accession>A0A976QPM1</accession>
<sequence>MDERHNWIVNTRVLYDFISCIKLPQQPLCVDFTQTITHEESSADVAYQQIACGLQYETKGDVSIYIIDVALPAEPLKEELRRYCKCLDYEGFPLPVSTQFPMYQCVAQVSLKADVNRILSKTKDDDVFLAAKMTDGTGLIPNKCLVHLYNLKYLSQESKSLEPVCKFEGHEDEGYGMAFDSGCSEIASCSEDGLMYIYDIKGLETPVHNCLDQSSSYSYKHTGGLNCIDYSKTNEKNCLVATEDGYTRKVEGAENSVSTTTLNPNVFASGSTKGAIHLWDQRILSDPLHAITVHKEPIVRLHFNQLNKSLISSGSEDLTICILDLDSPGKDVKGGEIEEDEEEDDAPPELIFTHTGHQDKVYDFVWSKYTDNLIASVGEDYSLQLWQMVSRHLFTPFQNSQIMEYSSEDELPE</sequence>
<dbReference type="OrthoDB" id="427795at2759"/>
<keyword evidence="1 3" id="KW-0853">WD repeat</keyword>
<dbReference type="EMBL" id="CP056065">
    <property type="protein sequence ID" value="UKJ87689.2"/>
    <property type="molecule type" value="Genomic_DNA"/>
</dbReference>
<dbReference type="Gene3D" id="2.130.10.10">
    <property type="entry name" value="YVTN repeat-like/Quinoprotein amine dehydrogenase"/>
    <property type="match status" value="1"/>
</dbReference>
<dbReference type="Pfam" id="PF00400">
    <property type="entry name" value="WD40"/>
    <property type="match status" value="2"/>
</dbReference>
<evidence type="ECO:0000256" key="2">
    <source>
        <dbReference type="ARBA" id="ARBA00022737"/>
    </source>
</evidence>
<evidence type="ECO:0000313" key="5">
    <source>
        <dbReference type="Proteomes" id="UP000244803"/>
    </source>
</evidence>
<feature type="repeat" description="WD" evidence="3">
    <location>
        <begin position="250"/>
        <end position="280"/>
    </location>
</feature>
<feature type="repeat" description="WD" evidence="3">
    <location>
        <begin position="354"/>
        <end position="388"/>
    </location>
</feature>
<organism evidence="4 5">
    <name type="scientific">Theileria orientalis</name>
    <dbReference type="NCBI Taxonomy" id="68886"/>
    <lineage>
        <taxon>Eukaryota</taxon>
        <taxon>Sar</taxon>
        <taxon>Alveolata</taxon>
        <taxon>Apicomplexa</taxon>
        <taxon>Aconoidasida</taxon>
        <taxon>Piroplasmida</taxon>
        <taxon>Theileriidae</taxon>
        <taxon>Theileria</taxon>
    </lineage>
</organism>
<dbReference type="InterPro" id="IPR050459">
    <property type="entry name" value="WD_repeat_RBAP46/RBAP48/MSI1"/>
</dbReference>
<dbReference type="InterPro" id="IPR001680">
    <property type="entry name" value="WD40_rpt"/>
</dbReference>
<proteinExistence type="predicted"/>
<dbReference type="PANTHER" id="PTHR22850">
    <property type="entry name" value="WD40 REPEAT FAMILY"/>
    <property type="match status" value="1"/>
</dbReference>